<dbReference type="EMBL" id="KN831952">
    <property type="protein sequence ID" value="KIO10311.1"/>
    <property type="molecule type" value="Genomic_DNA"/>
</dbReference>
<proteinExistence type="predicted"/>
<dbReference type="AlphaFoldDB" id="A0A0C3PNA0"/>
<gene>
    <name evidence="1" type="ORF">M404DRAFT_21281</name>
</gene>
<dbReference type="OrthoDB" id="2675751at2759"/>
<evidence type="ECO:0000313" key="2">
    <source>
        <dbReference type="Proteomes" id="UP000054217"/>
    </source>
</evidence>
<protein>
    <submittedName>
        <fullName evidence="1">Uncharacterized protein</fullName>
    </submittedName>
</protein>
<dbReference type="HOGENOM" id="CLU_1384669_0_0_1"/>
<accession>A0A0C3PNA0</accession>
<name>A0A0C3PNA0_PISTI</name>
<sequence length="197" mass="20869">MPLVAAVAANHLQPPLPVPSCAVLDPQLIAEAVNAAQRKTTFCPPPVVAMGGGDAMVAPQIQYHLPLQNMAPGPNIKIPQLSWHGPNPQSGAGSTVGYSSNHANYMAEHECQAKLVYAPPPAEMISLEISALHEGGQCQKACGTMVEHICEGKKDIDAHIDAPSLISIALTTILPKLHEFGGAFIWQPEEFVVCDSQ</sequence>
<keyword evidence="2" id="KW-1185">Reference proteome</keyword>
<evidence type="ECO:0000313" key="1">
    <source>
        <dbReference type="EMBL" id="KIO10311.1"/>
    </source>
</evidence>
<organism evidence="1 2">
    <name type="scientific">Pisolithus tinctorius Marx 270</name>
    <dbReference type="NCBI Taxonomy" id="870435"/>
    <lineage>
        <taxon>Eukaryota</taxon>
        <taxon>Fungi</taxon>
        <taxon>Dikarya</taxon>
        <taxon>Basidiomycota</taxon>
        <taxon>Agaricomycotina</taxon>
        <taxon>Agaricomycetes</taxon>
        <taxon>Agaricomycetidae</taxon>
        <taxon>Boletales</taxon>
        <taxon>Sclerodermatineae</taxon>
        <taxon>Pisolithaceae</taxon>
        <taxon>Pisolithus</taxon>
    </lineage>
</organism>
<dbReference type="InParanoid" id="A0A0C3PNA0"/>
<dbReference type="Proteomes" id="UP000054217">
    <property type="component" value="Unassembled WGS sequence"/>
</dbReference>
<reference evidence="2" key="2">
    <citation type="submission" date="2015-01" db="EMBL/GenBank/DDBJ databases">
        <title>Evolutionary Origins and Diversification of the Mycorrhizal Mutualists.</title>
        <authorList>
            <consortium name="DOE Joint Genome Institute"/>
            <consortium name="Mycorrhizal Genomics Consortium"/>
            <person name="Kohler A."/>
            <person name="Kuo A."/>
            <person name="Nagy L.G."/>
            <person name="Floudas D."/>
            <person name="Copeland A."/>
            <person name="Barry K.W."/>
            <person name="Cichocki N."/>
            <person name="Veneault-Fourrey C."/>
            <person name="LaButti K."/>
            <person name="Lindquist E.A."/>
            <person name="Lipzen A."/>
            <person name="Lundell T."/>
            <person name="Morin E."/>
            <person name="Murat C."/>
            <person name="Riley R."/>
            <person name="Ohm R."/>
            <person name="Sun H."/>
            <person name="Tunlid A."/>
            <person name="Henrissat B."/>
            <person name="Grigoriev I.V."/>
            <person name="Hibbett D.S."/>
            <person name="Martin F."/>
        </authorList>
    </citation>
    <scope>NUCLEOTIDE SEQUENCE [LARGE SCALE GENOMIC DNA]</scope>
    <source>
        <strain evidence="2">Marx 270</strain>
    </source>
</reference>
<reference evidence="1 2" key="1">
    <citation type="submission" date="2014-04" db="EMBL/GenBank/DDBJ databases">
        <authorList>
            <consortium name="DOE Joint Genome Institute"/>
            <person name="Kuo A."/>
            <person name="Kohler A."/>
            <person name="Costa M.D."/>
            <person name="Nagy L.G."/>
            <person name="Floudas D."/>
            <person name="Copeland A."/>
            <person name="Barry K.W."/>
            <person name="Cichocki N."/>
            <person name="Veneault-Fourrey C."/>
            <person name="LaButti K."/>
            <person name="Lindquist E.A."/>
            <person name="Lipzen A."/>
            <person name="Lundell T."/>
            <person name="Morin E."/>
            <person name="Murat C."/>
            <person name="Sun H."/>
            <person name="Tunlid A."/>
            <person name="Henrissat B."/>
            <person name="Grigoriev I.V."/>
            <person name="Hibbett D.S."/>
            <person name="Martin F."/>
            <person name="Nordberg H.P."/>
            <person name="Cantor M.N."/>
            <person name="Hua S.X."/>
        </authorList>
    </citation>
    <scope>NUCLEOTIDE SEQUENCE [LARGE SCALE GENOMIC DNA]</scope>
    <source>
        <strain evidence="1 2">Marx 270</strain>
    </source>
</reference>